<gene>
    <name evidence="1" type="ORF">H2199_007909</name>
</gene>
<comment type="caution">
    <text evidence="1">The sequence shown here is derived from an EMBL/GenBank/DDBJ whole genome shotgun (WGS) entry which is preliminary data.</text>
</comment>
<dbReference type="Proteomes" id="UP001172680">
    <property type="component" value="Unassembled WGS sequence"/>
</dbReference>
<proteinExistence type="predicted"/>
<protein>
    <submittedName>
        <fullName evidence="1">Uncharacterized protein</fullName>
    </submittedName>
</protein>
<evidence type="ECO:0000313" key="1">
    <source>
        <dbReference type="EMBL" id="KAJ9636234.1"/>
    </source>
</evidence>
<dbReference type="EMBL" id="JAPDRP010000025">
    <property type="protein sequence ID" value="KAJ9636234.1"/>
    <property type="molecule type" value="Genomic_DNA"/>
</dbReference>
<name>A0ACC2YLQ8_9PEZI</name>
<reference evidence="1" key="1">
    <citation type="submission" date="2022-10" db="EMBL/GenBank/DDBJ databases">
        <title>Culturing micro-colonial fungi from biological soil crusts in the Mojave desert and describing Neophaeococcomyces mojavensis, and introducing the new genera and species Taxawa tesnikishii.</title>
        <authorList>
            <person name="Kurbessoian T."/>
            <person name="Stajich J.E."/>
        </authorList>
    </citation>
    <scope>NUCLEOTIDE SEQUENCE</scope>
    <source>
        <strain evidence="1">JES_115</strain>
    </source>
</reference>
<accession>A0ACC2YLQ8</accession>
<organism evidence="1 2">
    <name type="scientific">Coniosporium tulheliwenetii</name>
    <dbReference type="NCBI Taxonomy" id="3383036"/>
    <lineage>
        <taxon>Eukaryota</taxon>
        <taxon>Fungi</taxon>
        <taxon>Dikarya</taxon>
        <taxon>Ascomycota</taxon>
        <taxon>Pezizomycotina</taxon>
        <taxon>Dothideomycetes</taxon>
        <taxon>Dothideomycetes incertae sedis</taxon>
        <taxon>Coniosporium</taxon>
    </lineage>
</organism>
<evidence type="ECO:0000313" key="2">
    <source>
        <dbReference type="Proteomes" id="UP001172680"/>
    </source>
</evidence>
<sequence length="419" mass="44532">MKFSIFSLAAFAGAVLAQNASSINFCQVTNLEQYISLAPTCAHYCERLALTSDGCGADDFLCHCGAAWEVAEVIQACIFNPATSNCTTAEIDQFGAIYYGLCGFWNSTSANASASAFACGAGGCAPSTSVTTATVSVPVTVTQVRTTTAYAAQYSRAWGKGGWNVWSAIIESHSPDIAALDRPSSMSASRPANLPTESPTTEAAPKRRRPRKLNREPVSRRPESAGGVALPPTSPSPPPPPPPKESPVPLPTTPTPRRQPRKLNRPAATPQSSPPSGPEPTQSQQQSNGGVPVDNELEALKNRVKELEAQVQELYARPVVPKPPRKRGQGRKKQEASELQRLQEELEAARKELEAVKLVGHGTPKGTPKPKADEPASAQGESQQPGAVTEAQEDEESDDDAETILRSSPQHSHPTPTAK</sequence>
<keyword evidence="2" id="KW-1185">Reference proteome</keyword>